<dbReference type="Proteomes" id="UP001642483">
    <property type="component" value="Unassembled WGS sequence"/>
</dbReference>
<feature type="transmembrane region" description="Helical" evidence="2">
    <location>
        <begin position="242"/>
        <end position="263"/>
    </location>
</feature>
<keyword evidence="6" id="KW-1185">Reference proteome</keyword>
<dbReference type="InterPro" id="IPR011701">
    <property type="entry name" value="MFS"/>
</dbReference>
<dbReference type="InterPro" id="IPR036259">
    <property type="entry name" value="MFS_trans_sf"/>
</dbReference>
<evidence type="ECO:0000259" key="4">
    <source>
        <dbReference type="PROSITE" id="PS50850"/>
    </source>
</evidence>
<feature type="transmembrane region" description="Helical" evidence="2">
    <location>
        <begin position="275"/>
        <end position="295"/>
    </location>
</feature>
<comment type="subcellular location">
    <subcellularLocation>
        <location evidence="1">Membrane</location>
        <topology evidence="1">Multi-pass membrane protein</topology>
    </subcellularLocation>
</comment>
<dbReference type="InterPro" id="IPR020846">
    <property type="entry name" value="MFS_dom"/>
</dbReference>
<organism evidence="5 6">
    <name type="scientific">Clavelina lepadiformis</name>
    <name type="common">Light-bulb sea squirt</name>
    <name type="synonym">Ascidia lepadiformis</name>
    <dbReference type="NCBI Taxonomy" id="159417"/>
    <lineage>
        <taxon>Eukaryota</taxon>
        <taxon>Metazoa</taxon>
        <taxon>Chordata</taxon>
        <taxon>Tunicata</taxon>
        <taxon>Ascidiacea</taxon>
        <taxon>Aplousobranchia</taxon>
        <taxon>Clavelinidae</taxon>
        <taxon>Clavelina</taxon>
    </lineage>
</organism>
<accession>A0ABP0G8B2</accession>
<feature type="transmembrane region" description="Helical" evidence="2">
    <location>
        <begin position="75"/>
        <end position="93"/>
    </location>
</feature>
<keyword evidence="2" id="KW-0812">Transmembrane</keyword>
<dbReference type="Gene3D" id="1.20.1250.20">
    <property type="entry name" value="MFS general substrate transporter like domains"/>
    <property type="match status" value="1"/>
</dbReference>
<feature type="chain" id="PRO_5047475272" description="Major facilitator superfamily (MFS) profile domain-containing protein" evidence="3">
    <location>
        <begin position="18"/>
        <end position="432"/>
    </location>
</feature>
<feature type="transmembrane region" description="Helical" evidence="2">
    <location>
        <begin position="99"/>
        <end position="121"/>
    </location>
</feature>
<dbReference type="SUPFAM" id="SSF103473">
    <property type="entry name" value="MFS general substrate transporter"/>
    <property type="match status" value="1"/>
</dbReference>
<protein>
    <recommendedName>
        <fullName evidence="4">Major facilitator superfamily (MFS) profile domain-containing protein</fullName>
    </recommendedName>
</protein>
<feature type="signal peptide" evidence="3">
    <location>
        <begin position="1"/>
        <end position="17"/>
    </location>
</feature>
<feature type="transmembrane region" description="Helical" evidence="2">
    <location>
        <begin position="46"/>
        <end position="68"/>
    </location>
</feature>
<comment type="caution">
    <text evidence="5">The sequence shown here is derived from an EMBL/GenBank/DDBJ whole genome shotgun (WGS) entry which is preliminary data.</text>
</comment>
<sequence>MGLANVAWLVLLSAAYAGGLWAAAIRCYSTLYQPLMFEFDLKYGDISWLNGFFQGGYGLGNLLFPVIFKYVTFKVGVMTSVLVSSTAILVSSFAVTIWQIYVCCGLVNGFCIAGSIIGLYGEVARCFNKNREIVYQVVGSGASLGGFIFCPLFQLLINVYHWRGALWIISGIYFQLAAGGAILGLTSTSTEKSNPHQSAVTEVIEQESSHKKATKKVQDNGNSLISHICNKLDLKLFLRVELYLYVLGWFSFALSFYSALLFMIPYGSKIGLTDIQASSLASAVGFGELGSRVFYSVVMNRCPQSYKYILLSIIVATTSIPFFGLVTLKSYPVLLTIFVVVGVMGGGMDGVYNNLLIDIFGVALYPSALGYGNVMSYPMGMLGTVSLGYAIDIYGSETIAFIIGGCSLMLSSGFVLLLNQRIKKLKLVNGTE</sequence>
<dbReference type="EMBL" id="CAWYQH010000103">
    <property type="protein sequence ID" value="CAK8687019.1"/>
    <property type="molecule type" value="Genomic_DNA"/>
</dbReference>
<proteinExistence type="predicted"/>
<feature type="transmembrane region" description="Helical" evidence="2">
    <location>
        <begin position="133"/>
        <end position="159"/>
    </location>
</feature>
<keyword evidence="2" id="KW-1133">Transmembrane helix</keyword>
<evidence type="ECO:0000256" key="3">
    <source>
        <dbReference type="SAM" id="SignalP"/>
    </source>
</evidence>
<feature type="transmembrane region" description="Helical" evidence="2">
    <location>
        <begin position="307"/>
        <end position="325"/>
    </location>
</feature>
<dbReference type="PANTHER" id="PTHR11360">
    <property type="entry name" value="MONOCARBOXYLATE TRANSPORTER"/>
    <property type="match status" value="1"/>
</dbReference>
<evidence type="ECO:0000313" key="5">
    <source>
        <dbReference type="EMBL" id="CAK8687019.1"/>
    </source>
</evidence>
<evidence type="ECO:0000256" key="2">
    <source>
        <dbReference type="SAM" id="Phobius"/>
    </source>
</evidence>
<reference evidence="5 6" key="1">
    <citation type="submission" date="2024-02" db="EMBL/GenBank/DDBJ databases">
        <authorList>
            <person name="Daric V."/>
            <person name="Darras S."/>
        </authorList>
    </citation>
    <scope>NUCLEOTIDE SEQUENCE [LARGE SCALE GENOMIC DNA]</scope>
</reference>
<dbReference type="PROSITE" id="PS50850">
    <property type="entry name" value="MFS"/>
    <property type="match status" value="1"/>
</dbReference>
<feature type="transmembrane region" description="Helical" evidence="2">
    <location>
        <begin position="331"/>
        <end position="348"/>
    </location>
</feature>
<gene>
    <name evidence="5" type="ORF">CVLEPA_LOCUS19051</name>
</gene>
<feature type="transmembrane region" description="Helical" evidence="2">
    <location>
        <begin position="165"/>
        <end position="185"/>
    </location>
</feature>
<dbReference type="InterPro" id="IPR050327">
    <property type="entry name" value="Proton-linked_MCT"/>
</dbReference>
<feature type="transmembrane region" description="Helical" evidence="2">
    <location>
        <begin position="355"/>
        <end position="379"/>
    </location>
</feature>
<dbReference type="PANTHER" id="PTHR11360:SF284">
    <property type="entry name" value="EG:103B4.3 PROTEIN-RELATED"/>
    <property type="match status" value="1"/>
</dbReference>
<keyword evidence="3" id="KW-0732">Signal</keyword>
<feature type="transmembrane region" description="Helical" evidence="2">
    <location>
        <begin position="399"/>
        <end position="418"/>
    </location>
</feature>
<evidence type="ECO:0000256" key="1">
    <source>
        <dbReference type="ARBA" id="ARBA00004141"/>
    </source>
</evidence>
<feature type="domain" description="Major facilitator superfamily (MFS) profile" evidence="4">
    <location>
        <begin position="7"/>
        <end position="423"/>
    </location>
</feature>
<name>A0ABP0G8B2_CLALP</name>
<dbReference type="Pfam" id="PF07690">
    <property type="entry name" value="MFS_1"/>
    <property type="match status" value="1"/>
</dbReference>
<evidence type="ECO:0000313" key="6">
    <source>
        <dbReference type="Proteomes" id="UP001642483"/>
    </source>
</evidence>
<keyword evidence="2" id="KW-0472">Membrane</keyword>